<dbReference type="GO" id="GO:0016020">
    <property type="term" value="C:membrane"/>
    <property type="evidence" value="ECO:0007669"/>
    <property type="project" value="InterPro"/>
</dbReference>
<accession>A0AAE0M208</accession>
<evidence type="ECO:0000313" key="5">
    <source>
        <dbReference type="EMBL" id="KAK3316202.1"/>
    </source>
</evidence>
<dbReference type="Proteomes" id="UP001283341">
    <property type="component" value="Unassembled WGS sequence"/>
</dbReference>
<evidence type="ECO:0000256" key="3">
    <source>
        <dbReference type="ARBA" id="ARBA00022679"/>
    </source>
</evidence>
<gene>
    <name evidence="5" type="ORF">B0H66DRAFT_604510</name>
</gene>
<dbReference type="InterPro" id="IPR029044">
    <property type="entry name" value="Nucleotide-diphossugar_trans"/>
</dbReference>
<feature type="active site" description="Nucleophile" evidence="4">
    <location>
        <position position="309"/>
    </location>
</feature>
<sequence>MLLCVLRSPRGHNHLQKLTFVFARISRFLRQYRLPLLLLLLAAVTEVYFHTSRFSVNQPDHDLDPPFHTQCQEPVTEGPREKAALVMLVRNSELEGAVKTVRSIEKHFNQWFHYPIVFLNDEAWDDVFIETMNATASGEVRFEVLTQEEWSFPSWMDVGKARQGIDQQGKDGILYAGMESYHHMCRFYSGKFYTFDALKEYKWYWRIEPDVDFYCALTYDPFVEMARRSKVYGYTIALPEVPRTCPSLFREMADWKERHRPEIRGSEELWKAMVSPSWVPWPFRRMSLFRHRDRGGDGWNMCHYWSNFEIASLDFFRSKEYQSLFEHLDSTGGFYRERWGDAPVHSLALAMLLDSPQRVHHFADIGYRHDSFFQCPANAFGSKQLPHSDVLSENIPWAPEYASGIGCRCECDGAKTLNVPAYCLNRLKQPNSDRRLSTWAWVRSRYT</sequence>
<dbReference type="GO" id="GO:0000032">
    <property type="term" value="P:cell wall mannoprotein biosynthetic process"/>
    <property type="evidence" value="ECO:0007669"/>
    <property type="project" value="TreeGrafter"/>
</dbReference>
<keyword evidence="6" id="KW-1185">Reference proteome</keyword>
<dbReference type="GO" id="GO:0006487">
    <property type="term" value="P:protein N-linked glycosylation"/>
    <property type="evidence" value="ECO:0007669"/>
    <property type="project" value="TreeGrafter"/>
</dbReference>
<dbReference type="GO" id="GO:0000026">
    <property type="term" value="F:alpha-1,2-mannosyltransferase activity"/>
    <property type="evidence" value="ECO:0007669"/>
    <property type="project" value="TreeGrafter"/>
</dbReference>
<name>A0AAE0M208_9PEZI</name>
<comment type="similarity">
    <text evidence="1">Belongs to the glycosyltransferase 15 family.</text>
</comment>
<evidence type="ECO:0000256" key="1">
    <source>
        <dbReference type="ARBA" id="ARBA00007677"/>
    </source>
</evidence>
<dbReference type="EMBL" id="JAUEDM010000005">
    <property type="protein sequence ID" value="KAK3316202.1"/>
    <property type="molecule type" value="Genomic_DNA"/>
</dbReference>
<dbReference type="InterPro" id="IPR002685">
    <property type="entry name" value="Glyco_trans_15"/>
</dbReference>
<keyword evidence="3 5" id="KW-0808">Transferase</keyword>
<reference evidence="5" key="2">
    <citation type="submission" date="2023-06" db="EMBL/GenBank/DDBJ databases">
        <authorList>
            <consortium name="Lawrence Berkeley National Laboratory"/>
            <person name="Haridas S."/>
            <person name="Hensen N."/>
            <person name="Bonometti L."/>
            <person name="Westerberg I."/>
            <person name="Brannstrom I.O."/>
            <person name="Guillou S."/>
            <person name="Cros-Aarteil S."/>
            <person name="Calhoun S."/>
            <person name="Kuo A."/>
            <person name="Mondo S."/>
            <person name="Pangilinan J."/>
            <person name="Riley R."/>
            <person name="Labutti K."/>
            <person name="Andreopoulos B."/>
            <person name="Lipzen A."/>
            <person name="Chen C."/>
            <person name="Yanf M."/>
            <person name="Daum C."/>
            <person name="Ng V."/>
            <person name="Clum A."/>
            <person name="Steindorff A."/>
            <person name="Ohm R."/>
            <person name="Martin F."/>
            <person name="Silar P."/>
            <person name="Natvig D."/>
            <person name="Lalanne C."/>
            <person name="Gautier V."/>
            <person name="Ament-Velasquez S.L."/>
            <person name="Kruys A."/>
            <person name="Hutchinson M.I."/>
            <person name="Powell A.J."/>
            <person name="Barry K."/>
            <person name="Miller A.N."/>
            <person name="Grigoriev I.V."/>
            <person name="Debuchy R."/>
            <person name="Gladieux P."/>
            <person name="Thoren M.H."/>
            <person name="Johannesson H."/>
        </authorList>
    </citation>
    <scope>NUCLEOTIDE SEQUENCE</scope>
    <source>
        <strain evidence="5">CBS 118394</strain>
    </source>
</reference>
<dbReference type="PANTHER" id="PTHR31121:SF2">
    <property type="entry name" value="MANNOSYLTRANSFERASE KTR5-RELATED"/>
    <property type="match status" value="1"/>
</dbReference>
<dbReference type="GO" id="GO:0005794">
    <property type="term" value="C:Golgi apparatus"/>
    <property type="evidence" value="ECO:0007669"/>
    <property type="project" value="TreeGrafter"/>
</dbReference>
<evidence type="ECO:0000256" key="4">
    <source>
        <dbReference type="PIRSR" id="PIRSR018153-1"/>
    </source>
</evidence>
<protein>
    <submittedName>
        <fullName evidence="5">Nucleotide-diphospho-sugar transferase</fullName>
    </submittedName>
</protein>
<keyword evidence="2" id="KW-0328">Glycosyltransferase</keyword>
<dbReference type="PIRSF" id="PIRSF018153">
    <property type="entry name" value="Glyco_trans_15"/>
    <property type="match status" value="1"/>
</dbReference>
<dbReference type="PANTHER" id="PTHR31121">
    <property type="entry name" value="ALPHA-1,2 MANNOSYLTRANSFERASE KTR1"/>
    <property type="match status" value="1"/>
</dbReference>
<proteinExistence type="inferred from homology"/>
<dbReference type="SUPFAM" id="SSF53448">
    <property type="entry name" value="Nucleotide-diphospho-sugar transferases"/>
    <property type="match status" value="1"/>
</dbReference>
<dbReference type="AlphaFoldDB" id="A0AAE0M208"/>
<evidence type="ECO:0000313" key="6">
    <source>
        <dbReference type="Proteomes" id="UP001283341"/>
    </source>
</evidence>
<dbReference type="Gene3D" id="3.90.550.10">
    <property type="entry name" value="Spore Coat Polysaccharide Biosynthesis Protein SpsA, Chain A"/>
    <property type="match status" value="1"/>
</dbReference>
<dbReference type="Pfam" id="PF01793">
    <property type="entry name" value="Glyco_transf_15"/>
    <property type="match status" value="1"/>
</dbReference>
<evidence type="ECO:0000256" key="2">
    <source>
        <dbReference type="ARBA" id="ARBA00022676"/>
    </source>
</evidence>
<organism evidence="5 6">
    <name type="scientific">Apodospora peruviana</name>
    <dbReference type="NCBI Taxonomy" id="516989"/>
    <lineage>
        <taxon>Eukaryota</taxon>
        <taxon>Fungi</taxon>
        <taxon>Dikarya</taxon>
        <taxon>Ascomycota</taxon>
        <taxon>Pezizomycotina</taxon>
        <taxon>Sordariomycetes</taxon>
        <taxon>Sordariomycetidae</taxon>
        <taxon>Sordariales</taxon>
        <taxon>Lasiosphaeriaceae</taxon>
        <taxon>Apodospora</taxon>
    </lineage>
</organism>
<reference evidence="5" key="1">
    <citation type="journal article" date="2023" name="Mol. Phylogenet. Evol.">
        <title>Genome-scale phylogeny and comparative genomics of the fungal order Sordariales.</title>
        <authorList>
            <person name="Hensen N."/>
            <person name="Bonometti L."/>
            <person name="Westerberg I."/>
            <person name="Brannstrom I.O."/>
            <person name="Guillou S."/>
            <person name="Cros-Aarteil S."/>
            <person name="Calhoun S."/>
            <person name="Haridas S."/>
            <person name="Kuo A."/>
            <person name="Mondo S."/>
            <person name="Pangilinan J."/>
            <person name="Riley R."/>
            <person name="LaButti K."/>
            <person name="Andreopoulos B."/>
            <person name="Lipzen A."/>
            <person name="Chen C."/>
            <person name="Yan M."/>
            <person name="Daum C."/>
            <person name="Ng V."/>
            <person name="Clum A."/>
            <person name="Steindorff A."/>
            <person name="Ohm R.A."/>
            <person name="Martin F."/>
            <person name="Silar P."/>
            <person name="Natvig D.O."/>
            <person name="Lalanne C."/>
            <person name="Gautier V."/>
            <person name="Ament-Velasquez S.L."/>
            <person name="Kruys A."/>
            <person name="Hutchinson M.I."/>
            <person name="Powell A.J."/>
            <person name="Barry K."/>
            <person name="Miller A.N."/>
            <person name="Grigoriev I.V."/>
            <person name="Debuchy R."/>
            <person name="Gladieux P."/>
            <person name="Hiltunen Thoren M."/>
            <person name="Johannesson H."/>
        </authorList>
    </citation>
    <scope>NUCLEOTIDE SEQUENCE</scope>
    <source>
        <strain evidence="5">CBS 118394</strain>
    </source>
</reference>
<comment type="caution">
    <text evidence="5">The sequence shown here is derived from an EMBL/GenBank/DDBJ whole genome shotgun (WGS) entry which is preliminary data.</text>
</comment>